<dbReference type="GO" id="GO:0004853">
    <property type="term" value="F:uroporphyrinogen decarboxylase activity"/>
    <property type="evidence" value="ECO:0007669"/>
    <property type="project" value="UniProtKB-UniRule"/>
</dbReference>
<evidence type="ECO:0000259" key="15">
    <source>
        <dbReference type="PROSITE" id="PS00906"/>
    </source>
</evidence>
<comment type="pathway">
    <text evidence="3 12 13">Porphyrin-containing compound metabolism; protoporphyrin-IX biosynthesis; coproporphyrinogen-III from 5-aminolevulinate: step 4/4.</text>
</comment>
<evidence type="ECO:0000256" key="3">
    <source>
        <dbReference type="ARBA" id="ARBA00004804"/>
    </source>
</evidence>
<evidence type="ECO:0000256" key="5">
    <source>
        <dbReference type="ARBA" id="ARBA00011738"/>
    </source>
</evidence>
<evidence type="ECO:0000256" key="13">
    <source>
        <dbReference type="RuleBase" id="RU000554"/>
    </source>
</evidence>
<keyword evidence="10 12" id="KW-0456">Lyase</keyword>
<feature type="binding site" evidence="12">
    <location>
        <position position="89"/>
    </location>
    <ligand>
        <name>substrate</name>
    </ligand>
</feature>
<gene>
    <name evidence="12 17" type="primary">hemE</name>
    <name evidence="17" type="ORF">RINTU1_07450</name>
</gene>
<comment type="caution">
    <text evidence="17">The sequence shown here is derived from an EMBL/GenBank/DDBJ whole genome shotgun (WGS) entry which is preliminary data.</text>
</comment>
<evidence type="ECO:0000256" key="6">
    <source>
        <dbReference type="ARBA" id="ARBA00012288"/>
    </source>
</evidence>
<feature type="domain" description="Uroporphyrinogen decarboxylase (URO-D)" evidence="16">
    <location>
        <begin position="154"/>
        <end position="170"/>
    </location>
</feature>
<feature type="binding site" evidence="12">
    <location>
        <position position="166"/>
    </location>
    <ligand>
        <name>substrate</name>
    </ligand>
</feature>
<comment type="caution">
    <text evidence="12">Lacks conserved residue(s) required for the propagation of feature annotation.</text>
</comment>
<evidence type="ECO:0000256" key="8">
    <source>
        <dbReference type="ARBA" id="ARBA00022490"/>
    </source>
</evidence>
<comment type="subunit">
    <text evidence="5 12">Homodimer.</text>
</comment>
<dbReference type="GO" id="GO:0005829">
    <property type="term" value="C:cytosol"/>
    <property type="evidence" value="ECO:0007669"/>
    <property type="project" value="TreeGrafter"/>
</dbReference>
<evidence type="ECO:0000256" key="4">
    <source>
        <dbReference type="ARBA" id="ARBA00009935"/>
    </source>
</evidence>
<comment type="function">
    <text evidence="1 12">Catalyzes the decarboxylation of four acetate groups of uroporphyrinogen-III to yield coproporphyrinogen-III.</text>
</comment>
<dbReference type="EMBL" id="BLXO01000001">
    <property type="protein sequence ID" value="GFN45538.1"/>
    <property type="molecule type" value="Genomic_DNA"/>
</dbReference>
<evidence type="ECO:0000256" key="14">
    <source>
        <dbReference type="RuleBase" id="RU004169"/>
    </source>
</evidence>
<dbReference type="InterPro" id="IPR038071">
    <property type="entry name" value="UROD/MetE-like_sf"/>
</dbReference>
<feature type="binding site" evidence="12">
    <location>
        <position position="341"/>
    </location>
    <ligand>
        <name>substrate</name>
    </ligand>
</feature>
<dbReference type="PANTHER" id="PTHR21091">
    <property type="entry name" value="METHYLTETRAHYDROFOLATE:HOMOCYSTEINE METHYLTRANSFERASE RELATED"/>
    <property type="match status" value="1"/>
</dbReference>
<evidence type="ECO:0000256" key="7">
    <source>
        <dbReference type="ARBA" id="ARBA00014308"/>
    </source>
</evidence>
<comment type="catalytic activity">
    <reaction evidence="12 13">
        <text>uroporphyrinogen III + 4 H(+) = coproporphyrinogen III + 4 CO2</text>
        <dbReference type="Rhea" id="RHEA:19865"/>
        <dbReference type="ChEBI" id="CHEBI:15378"/>
        <dbReference type="ChEBI" id="CHEBI:16526"/>
        <dbReference type="ChEBI" id="CHEBI:57308"/>
        <dbReference type="ChEBI" id="CHEBI:57309"/>
        <dbReference type="EC" id="4.1.1.37"/>
    </reaction>
</comment>
<dbReference type="AlphaFoldDB" id="A0A6L2ZMX1"/>
<dbReference type="PROSITE" id="PS00906">
    <property type="entry name" value="UROD_1"/>
    <property type="match status" value="1"/>
</dbReference>
<evidence type="ECO:0000256" key="1">
    <source>
        <dbReference type="ARBA" id="ARBA00002448"/>
    </source>
</evidence>
<dbReference type="InterPro" id="IPR000257">
    <property type="entry name" value="Uroporphyrinogen_deCOase"/>
</dbReference>
<evidence type="ECO:0000256" key="9">
    <source>
        <dbReference type="ARBA" id="ARBA00022793"/>
    </source>
</evidence>
<evidence type="ECO:0000313" key="18">
    <source>
        <dbReference type="Proteomes" id="UP000504714"/>
    </source>
</evidence>
<evidence type="ECO:0000259" key="16">
    <source>
        <dbReference type="PROSITE" id="PS00907"/>
    </source>
</evidence>
<feature type="site" description="Transition state stabilizer" evidence="12">
    <location>
        <position position="89"/>
    </location>
</feature>
<keyword evidence="8 12" id="KW-0963">Cytoplasm</keyword>
<reference evidence="17 18" key="1">
    <citation type="submission" date="2020-06" db="EMBL/GenBank/DDBJ databases">
        <title>The genome sequence of Candidatus Regiella insecticola strain Tut.</title>
        <authorList>
            <person name="Nikoh N."/>
            <person name="Tsuchida T."/>
            <person name="Koga R."/>
            <person name="Oshima K."/>
            <person name="Hattori M."/>
            <person name="Fukatsu T."/>
        </authorList>
    </citation>
    <scope>NUCLEOTIDE SEQUENCE [LARGE SCALE GENOMIC DNA]</scope>
    <source>
        <strain evidence="17 18">Tut</strain>
    </source>
</reference>
<evidence type="ECO:0000256" key="11">
    <source>
        <dbReference type="ARBA" id="ARBA00023244"/>
    </source>
</evidence>
<name>A0A6L2ZMX1_9ENTR</name>
<dbReference type="Pfam" id="PF01208">
    <property type="entry name" value="URO-D"/>
    <property type="match status" value="1"/>
</dbReference>
<dbReference type="GO" id="GO:0019353">
    <property type="term" value="P:protoporphyrinogen IX biosynthetic process from glutamate"/>
    <property type="evidence" value="ECO:0007669"/>
    <property type="project" value="TreeGrafter"/>
</dbReference>
<evidence type="ECO:0000256" key="2">
    <source>
        <dbReference type="ARBA" id="ARBA00004496"/>
    </source>
</evidence>
<protein>
    <recommendedName>
        <fullName evidence="7 12">Uroporphyrinogen decarboxylase</fullName>
        <shortName evidence="12">UPD</shortName>
        <shortName evidence="12">URO-D</shortName>
        <ecNumber evidence="6 12">4.1.1.37</ecNumber>
    </recommendedName>
</protein>
<feature type="domain" description="Uroporphyrinogen decarboxylase (URO-D)" evidence="15">
    <location>
        <begin position="33"/>
        <end position="42"/>
    </location>
</feature>
<dbReference type="Gene3D" id="3.20.20.210">
    <property type="match status" value="1"/>
</dbReference>
<evidence type="ECO:0000256" key="12">
    <source>
        <dbReference type="HAMAP-Rule" id="MF_00218"/>
    </source>
</evidence>
<feature type="binding site" evidence="12">
    <location>
        <begin position="38"/>
        <end position="42"/>
    </location>
    <ligand>
        <name>substrate</name>
    </ligand>
</feature>
<dbReference type="NCBIfam" id="TIGR01464">
    <property type="entry name" value="hemE"/>
    <property type="match status" value="1"/>
</dbReference>
<keyword evidence="9 12" id="KW-0210">Decarboxylase</keyword>
<sequence length="383" mass="42552">MQQGYNLESHFMNKLENDLYLRALLRQPVDVTPVWMMRQAGRYLPEYQDIRKKAGDFMSLCKNPELACEVTMQPLRRYPLLDAAIVFSDILTIPDAMGLELYFVEGEGPRFGKPITCRADVEKLPNPDPEQELGYVMDAVRRVRHELAGSRPLIGFSGSPWTLAAYMVEGGSSKNNNFTKIKKMMCDDPESLKLLLEKLTKTVTQYLNAQIKAGAQSVMIFDTWGGLLTTEGYQTFSSYYMKEILKVLIGENEGRPVPVTLFTKGGGHWLEEIASTGCAAIGLDWTTDIASARRQVGDKVALQGNMDPHILCAQPERIRQEVGSILAGYGEGSGHVFNLGHGILQDTPPENVDVFVNAVHSFSRQYHQSVTDTLALSGAPLLS</sequence>
<feature type="binding site" evidence="12">
    <location>
        <position position="223"/>
    </location>
    <ligand>
        <name>substrate</name>
    </ligand>
</feature>
<proteinExistence type="inferred from homology"/>
<dbReference type="PROSITE" id="PS00907">
    <property type="entry name" value="UROD_2"/>
    <property type="match status" value="1"/>
</dbReference>
<dbReference type="PANTHER" id="PTHR21091:SF169">
    <property type="entry name" value="UROPORPHYRINOGEN DECARBOXYLASE"/>
    <property type="match status" value="1"/>
</dbReference>
<dbReference type="InterPro" id="IPR006361">
    <property type="entry name" value="Uroporphyrinogen_deCO2ase_HemE"/>
</dbReference>
<evidence type="ECO:0000313" key="17">
    <source>
        <dbReference type="EMBL" id="GFN45538.1"/>
    </source>
</evidence>
<comment type="similarity">
    <text evidence="4 12 14">Belongs to the uroporphyrinogen decarboxylase family.</text>
</comment>
<dbReference type="UniPathway" id="UPA00251">
    <property type="reaction ID" value="UER00321"/>
</dbReference>
<organism evidence="17 18">
    <name type="scientific">Candidatus Regiella insecticola</name>
    <dbReference type="NCBI Taxonomy" id="138073"/>
    <lineage>
        <taxon>Bacteria</taxon>
        <taxon>Pseudomonadati</taxon>
        <taxon>Pseudomonadota</taxon>
        <taxon>Gammaproteobacteria</taxon>
        <taxon>Enterobacterales</taxon>
        <taxon>Enterobacteriaceae</taxon>
        <taxon>aphid secondary symbionts</taxon>
        <taxon>Candidatus Regiella</taxon>
    </lineage>
</organism>
<comment type="subcellular location">
    <subcellularLocation>
        <location evidence="2 12">Cytoplasm</location>
    </subcellularLocation>
</comment>
<dbReference type="FunFam" id="3.20.20.210:FF:000001">
    <property type="entry name" value="Uroporphyrinogen decarboxylase"/>
    <property type="match status" value="1"/>
</dbReference>
<keyword evidence="11 12" id="KW-0627">Porphyrin biosynthesis</keyword>
<dbReference type="HAMAP" id="MF_00218">
    <property type="entry name" value="URO_D"/>
    <property type="match status" value="1"/>
</dbReference>
<dbReference type="SUPFAM" id="SSF51726">
    <property type="entry name" value="UROD/MetE-like"/>
    <property type="match status" value="1"/>
</dbReference>
<dbReference type="CDD" id="cd00717">
    <property type="entry name" value="URO-D"/>
    <property type="match status" value="1"/>
</dbReference>
<accession>A0A6L2ZMX1</accession>
<evidence type="ECO:0000256" key="10">
    <source>
        <dbReference type="ARBA" id="ARBA00023239"/>
    </source>
</evidence>
<dbReference type="Proteomes" id="UP000504714">
    <property type="component" value="Unassembled WGS sequence"/>
</dbReference>
<dbReference type="EC" id="4.1.1.37" evidence="6 12"/>